<name>A0A0F9S528_9ZZZZ</name>
<sequence>MSDYVADSDDKWRHTYMCKRVWRVIVSLRREFGIIRFSIIWVR</sequence>
<evidence type="ECO:0000313" key="1">
    <source>
        <dbReference type="EMBL" id="KKN24428.1"/>
    </source>
</evidence>
<comment type="caution">
    <text evidence="1">The sequence shown here is derived from an EMBL/GenBank/DDBJ whole genome shotgun (WGS) entry which is preliminary data.</text>
</comment>
<reference evidence="1" key="1">
    <citation type="journal article" date="2015" name="Nature">
        <title>Complex archaea that bridge the gap between prokaryotes and eukaryotes.</title>
        <authorList>
            <person name="Spang A."/>
            <person name="Saw J.H."/>
            <person name="Jorgensen S.L."/>
            <person name="Zaremba-Niedzwiedzka K."/>
            <person name="Martijn J."/>
            <person name="Lind A.E."/>
            <person name="van Eijk R."/>
            <person name="Schleper C."/>
            <person name="Guy L."/>
            <person name="Ettema T.J."/>
        </authorList>
    </citation>
    <scope>NUCLEOTIDE SEQUENCE</scope>
</reference>
<dbReference type="EMBL" id="LAZR01002883">
    <property type="protein sequence ID" value="KKN24428.1"/>
    <property type="molecule type" value="Genomic_DNA"/>
</dbReference>
<proteinExistence type="predicted"/>
<dbReference type="AlphaFoldDB" id="A0A0F9S528"/>
<gene>
    <name evidence="1" type="ORF">LCGC14_0894980</name>
</gene>
<accession>A0A0F9S528</accession>
<protein>
    <submittedName>
        <fullName evidence="1">Uncharacterized protein</fullName>
    </submittedName>
</protein>
<organism evidence="1">
    <name type="scientific">marine sediment metagenome</name>
    <dbReference type="NCBI Taxonomy" id="412755"/>
    <lineage>
        <taxon>unclassified sequences</taxon>
        <taxon>metagenomes</taxon>
        <taxon>ecological metagenomes</taxon>
    </lineage>
</organism>